<proteinExistence type="predicted"/>
<name>A0A8J8T6H6_HALGN</name>
<reference evidence="1" key="1">
    <citation type="submission" date="2019-06" db="EMBL/GenBank/DDBJ databases">
        <authorList>
            <person name="Zheng W."/>
        </authorList>
    </citation>
    <scope>NUCLEOTIDE SEQUENCE</scope>
    <source>
        <strain evidence="1">QDHG01</strain>
    </source>
</reference>
<comment type="caution">
    <text evidence="1">The sequence shown here is derived from an EMBL/GenBank/DDBJ whole genome shotgun (WGS) entry which is preliminary data.</text>
</comment>
<dbReference type="Proteomes" id="UP000785679">
    <property type="component" value="Unassembled WGS sequence"/>
</dbReference>
<organism evidence="1 2">
    <name type="scientific">Halteria grandinella</name>
    <dbReference type="NCBI Taxonomy" id="5974"/>
    <lineage>
        <taxon>Eukaryota</taxon>
        <taxon>Sar</taxon>
        <taxon>Alveolata</taxon>
        <taxon>Ciliophora</taxon>
        <taxon>Intramacronucleata</taxon>
        <taxon>Spirotrichea</taxon>
        <taxon>Stichotrichia</taxon>
        <taxon>Sporadotrichida</taxon>
        <taxon>Halteriidae</taxon>
        <taxon>Halteria</taxon>
    </lineage>
</organism>
<accession>A0A8J8T6H6</accession>
<gene>
    <name evidence="1" type="ORF">FGO68_gene6261</name>
</gene>
<dbReference type="EMBL" id="RRYP01004133">
    <property type="protein sequence ID" value="TNV83133.1"/>
    <property type="molecule type" value="Genomic_DNA"/>
</dbReference>
<keyword evidence="2" id="KW-1185">Reference proteome</keyword>
<evidence type="ECO:0000313" key="1">
    <source>
        <dbReference type="EMBL" id="TNV83133.1"/>
    </source>
</evidence>
<protein>
    <submittedName>
        <fullName evidence="1">Uncharacterized protein</fullName>
    </submittedName>
</protein>
<dbReference type="AlphaFoldDB" id="A0A8J8T6H6"/>
<sequence length="579" mass="65759">MNNNSFRQQNQVDHAVALNEQILVYNSVTYRNHMKIILHILKIYILLLKGTALHHRILSIIISIQASLHLRFIINQDINLRRVSRPNMNTEGNAYTNDFELLVDRSHEHQEGNSYDAFNSIPIQCAVNANIAQDSYPCEQVCWEANLNMPQVSYEAGPQLEGRMVGHPDLHQEEKEKFCLPSHNSSSVDDPQLVSQIDHSQFENLFQEGDQAQIRLFGLGERQKDFCQSGSINAAEAFGDITTGRYGSNGQQLETNVDVQAVQYNSRTLTMLYDHCYQNVSFHQHYLEQFNSFQPIRLELLMSNTSAAEIDFSAHNNNQPLPEYAYPLEYNNSQQTYLAQFNGRQLRERQRISVGQYQQDIIYGLDLSRLEEQEDSMSSLSRTTYYPDEQQELEGEWEDNSKGYFSGGENYCHSQSPSTQANSPLLKFADGNAQYAERNFCSVDSGFKLSKSVCSMEEAGESGECGVRINLYRTHFNESAGNDGEEVDFQPKDISSPCANNFDGEVMQQAEIGLSEINIFPNKSASAEFSLIKMAAKIEAKEEKISLLMKPNSCQPHIVTKQTQVSLQEVHYQLGCSKF</sequence>
<evidence type="ECO:0000313" key="2">
    <source>
        <dbReference type="Proteomes" id="UP000785679"/>
    </source>
</evidence>